<evidence type="ECO:0000313" key="2">
    <source>
        <dbReference type="Proteomes" id="UP001360560"/>
    </source>
</evidence>
<evidence type="ECO:0000313" key="1">
    <source>
        <dbReference type="EMBL" id="GMM36169.1"/>
    </source>
</evidence>
<reference evidence="1 2" key="1">
    <citation type="journal article" date="2023" name="Elife">
        <title>Identification of key yeast species and microbe-microbe interactions impacting larval growth of Drosophila in the wild.</title>
        <authorList>
            <person name="Mure A."/>
            <person name="Sugiura Y."/>
            <person name="Maeda R."/>
            <person name="Honda K."/>
            <person name="Sakurai N."/>
            <person name="Takahashi Y."/>
            <person name="Watada M."/>
            <person name="Katoh T."/>
            <person name="Gotoh A."/>
            <person name="Gotoh Y."/>
            <person name="Taniguchi I."/>
            <person name="Nakamura K."/>
            <person name="Hayashi T."/>
            <person name="Katayama T."/>
            <person name="Uemura T."/>
            <person name="Hattori Y."/>
        </authorList>
    </citation>
    <scope>NUCLEOTIDE SEQUENCE [LARGE SCALE GENOMIC DNA]</scope>
    <source>
        <strain evidence="1 2">SC-9</strain>
    </source>
</reference>
<comment type="caution">
    <text evidence="1">The sequence shown here is derived from an EMBL/GenBank/DDBJ whole genome shotgun (WGS) entry which is preliminary data.</text>
</comment>
<proteinExistence type="predicted"/>
<sequence>MSRFLHVSKANSLSKLLKVDFSGWYQFSNPFLNYVRYVEEGSPDYVSELCITKKTNRIPKSVISAVPN</sequence>
<organism evidence="1 2">
    <name type="scientific">Saccharomycopsis crataegensis</name>
    <dbReference type="NCBI Taxonomy" id="43959"/>
    <lineage>
        <taxon>Eukaryota</taxon>
        <taxon>Fungi</taxon>
        <taxon>Dikarya</taxon>
        <taxon>Ascomycota</taxon>
        <taxon>Saccharomycotina</taxon>
        <taxon>Saccharomycetes</taxon>
        <taxon>Saccharomycopsidaceae</taxon>
        <taxon>Saccharomycopsis</taxon>
    </lineage>
</organism>
<name>A0AAV5QNC6_9ASCO</name>
<protein>
    <submittedName>
        <fullName evidence="1">Uncharacterized protein</fullName>
    </submittedName>
</protein>
<accession>A0AAV5QNC6</accession>
<dbReference type="RefSeq" id="XP_064853165.1">
    <property type="nucleotide sequence ID" value="XM_064997093.1"/>
</dbReference>
<gene>
    <name evidence="1" type="ORF">DASC09_034940</name>
</gene>
<keyword evidence="2" id="KW-1185">Reference proteome</keyword>
<dbReference type="GeneID" id="90074144"/>
<dbReference type="EMBL" id="BTFZ01000011">
    <property type="protein sequence ID" value="GMM36169.1"/>
    <property type="molecule type" value="Genomic_DNA"/>
</dbReference>
<dbReference type="AlphaFoldDB" id="A0AAV5QNC6"/>
<dbReference type="Proteomes" id="UP001360560">
    <property type="component" value="Unassembled WGS sequence"/>
</dbReference>